<evidence type="ECO:0000313" key="2">
    <source>
        <dbReference type="Proteomes" id="UP000027120"/>
    </source>
</evidence>
<sequence>MKSSSHFFFKVHIKVIFNTVLILNYAQNWDTFQIRKQKHLTSPNITKIFLINDSISRSTFNSNKKYRLNFKVLSTMPPHRHRGVGTLLQTTKRAGPSVHSANPLALHKTNLLFQTDVLPFTLNLVTQNDI</sequence>
<proteinExistence type="predicted"/>
<name>A0A067DXA3_CITSI</name>
<dbReference type="AlphaFoldDB" id="A0A067DXA3"/>
<gene>
    <name evidence="1" type="ORF">CISIN_1g032968mg</name>
</gene>
<organism evidence="1 2">
    <name type="scientific">Citrus sinensis</name>
    <name type="common">Sweet orange</name>
    <name type="synonym">Citrus aurantium var. sinensis</name>
    <dbReference type="NCBI Taxonomy" id="2711"/>
    <lineage>
        <taxon>Eukaryota</taxon>
        <taxon>Viridiplantae</taxon>
        <taxon>Streptophyta</taxon>
        <taxon>Embryophyta</taxon>
        <taxon>Tracheophyta</taxon>
        <taxon>Spermatophyta</taxon>
        <taxon>Magnoliopsida</taxon>
        <taxon>eudicotyledons</taxon>
        <taxon>Gunneridae</taxon>
        <taxon>Pentapetalae</taxon>
        <taxon>rosids</taxon>
        <taxon>malvids</taxon>
        <taxon>Sapindales</taxon>
        <taxon>Rutaceae</taxon>
        <taxon>Aurantioideae</taxon>
        <taxon>Citrus</taxon>
    </lineage>
</organism>
<evidence type="ECO:0000313" key="1">
    <source>
        <dbReference type="EMBL" id="KDO43647.1"/>
    </source>
</evidence>
<protein>
    <submittedName>
        <fullName evidence="1">Uncharacterized protein</fullName>
    </submittedName>
</protein>
<dbReference type="Proteomes" id="UP000027120">
    <property type="component" value="Unassembled WGS sequence"/>
</dbReference>
<reference evidence="1 2" key="1">
    <citation type="submission" date="2014-04" db="EMBL/GenBank/DDBJ databases">
        <authorList>
            <consortium name="International Citrus Genome Consortium"/>
            <person name="Gmitter F."/>
            <person name="Chen C."/>
            <person name="Farmerie W."/>
            <person name="Harkins T."/>
            <person name="Desany B."/>
            <person name="Mohiuddin M."/>
            <person name="Kodira C."/>
            <person name="Borodovsky M."/>
            <person name="Lomsadze A."/>
            <person name="Burns P."/>
            <person name="Jenkins J."/>
            <person name="Prochnik S."/>
            <person name="Shu S."/>
            <person name="Chapman J."/>
            <person name="Pitluck S."/>
            <person name="Schmutz J."/>
            <person name="Rokhsar D."/>
        </authorList>
    </citation>
    <scope>NUCLEOTIDE SEQUENCE</scope>
</reference>
<keyword evidence="2" id="KW-1185">Reference proteome</keyword>
<accession>A0A067DXA3</accession>
<dbReference type="EMBL" id="KK785366">
    <property type="protein sequence ID" value="KDO43647.1"/>
    <property type="molecule type" value="Genomic_DNA"/>
</dbReference>